<keyword evidence="3" id="KW-1185">Reference proteome</keyword>
<accession>A0AAV9ZNT6</accession>
<proteinExistence type="predicted"/>
<gene>
    <name evidence="2" type="ORF">R3P38DRAFT_3216789</name>
    <name evidence="1" type="ORF">R3P38DRAFT_3230065</name>
</gene>
<evidence type="ECO:0000313" key="1">
    <source>
        <dbReference type="EMBL" id="KAK6987741.1"/>
    </source>
</evidence>
<dbReference type="EMBL" id="JAWWNJ010000129">
    <property type="protein sequence ID" value="KAK6987741.1"/>
    <property type="molecule type" value="Genomic_DNA"/>
</dbReference>
<dbReference type="AlphaFoldDB" id="A0AAV9ZNT6"/>
<name>A0AAV9ZNT6_9AGAR</name>
<dbReference type="EMBL" id="JAWWNJ010000083">
    <property type="protein sequence ID" value="KAK7001264.1"/>
    <property type="molecule type" value="Genomic_DNA"/>
</dbReference>
<reference evidence="1 3" key="1">
    <citation type="journal article" date="2024" name="J Genomics">
        <title>Draft genome sequencing and assembly of Favolaschia claudopus CIRM-BRFM 2984 isolated from oak limbs.</title>
        <authorList>
            <person name="Navarro D."/>
            <person name="Drula E."/>
            <person name="Chaduli D."/>
            <person name="Cazenave R."/>
            <person name="Ahrendt S."/>
            <person name="Wang J."/>
            <person name="Lipzen A."/>
            <person name="Daum C."/>
            <person name="Barry K."/>
            <person name="Grigoriev I.V."/>
            <person name="Favel A."/>
            <person name="Rosso M.N."/>
            <person name="Martin F."/>
        </authorList>
    </citation>
    <scope>NUCLEOTIDE SEQUENCE [LARGE SCALE GENOMIC DNA]</scope>
    <source>
        <strain evidence="1 3">CIRM-BRFM 2984</strain>
    </source>
</reference>
<protein>
    <submittedName>
        <fullName evidence="1">Uncharacterized protein</fullName>
    </submittedName>
</protein>
<comment type="caution">
    <text evidence="1">The sequence shown here is derived from an EMBL/GenBank/DDBJ whole genome shotgun (WGS) entry which is preliminary data.</text>
</comment>
<evidence type="ECO:0000313" key="2">
    <source>
        <dbReference type="EMBL" id="KAK7001264.1"/>
    </source>
</evidence>
<organism evidence="1 3">
    <name type="scientific">Favolaschia claudopus</name>
    <dbReference type="NCBI Taxonomy" id="2862362"/>
    <lineage>
        <taxon>Eukaryota</taxon>
        <taxon>Fungi</taxon>
        <taxon>Dikarya</taxon>
        <taxon>Basidiomycota</taxon>
        <taxon>Agaricomycotina</taxon>
        <taxon>Agaricomycetes</taxon>
        <taxon>Agaricomycetidae</taxon>
        <taxon>Agaricales</taxon>
        <taxon>Marasmiineae</taxon>
        <taxon>Mycenaceae</taxon>
        <taxon>Favolaschia</taxon>
    </lineage>
</organism>
<dbReference type="Proteomes" id="UP001362999">
    <property type="component" value="Unassembled WGS sequence"/>
</dbReference>
<evidence type="ECO:0000313" key="3">
    <source>
        <dbReference type="Proteomes" id="UP001362999"/>
    </source>
</evidence>
<sequence length="426" mass="46724">MAARLLRYGKYFLADASSDDDAVSNQLQILLSNVDFEEKAKTMAVMNAQSLCFAALLSRRQFYEVSRFLDSVSGATPSSNFDALKMDGEDGNCTGFLPALIHQHLCCSGLPLVSAVSAEMMGAGPGIRMGLRRGPRPPVADYRRYVLNSNPADMERLATELLAHFKLKFQDIRLLLTATGCAIVGSSVLALARPDLRIVPSDLDVVTACRKGPAIADFFTLAACYVASSHPMDYGEVAGIGSVYTLTLGGVRKINIIESLTDNPLDAVVQFNFSCVFAAWQADGIWLAYPELTSQGLAITTRAIYPMPVGFYARFHTWCVLHKYARRGFKICLNDYPRPHKCGVDLNCPATLRSSDDEACCFYAFPRWRYTSDSGLPRPTCWTLGGTGCSSGILHREDREITTPVFSAEGESSQLVTTMTQILHDR</sequence>